<evidence type="ECO:0000256" key="2">
    <source>
        <dbReference type="SAM" id="SignalP"/>
    </source>
</evidence>
<dbReference type="SUPFAM" id="SSF53474">
    <property type="entry name" value="alpha/beta-Hydrolases"/>
    <property type="match status" value="1"/>
</dbReference>
<dbReference type="EMBL" id="JAZHOG010000006">
    <property type="protein sequence ID" value="MEJ8568079.1"/>
    <property type="molecule type" value="Genomic_DNA"/>
</dbReference>
<dbReference type="RefSeq" id="WP_354695401.1">
    <property type="nucleotide sequence ID" value="NZ_JAZHOG010000006.1"/>
</dbReference>
<dbReference type="Gene3D" id="3.40.50.1820">
    <property type="entry name" value="alpha/beta hydrolase"/>
    <property type="match status" value="1"/>
</dbReference>
<comment type="caution">
    <text evidence="4">The sequence shown here is derived from an EMBL/GenBank/DDBJ whole genome shotgun (WGS) entry which is preliminary data.</text>
</comment>
<feature type="domain" description="BD-FAE-like" evidence="3">
    <location>
        <begin position="59"/>
        <end position="225"/>
    </location>
</feature>
<dbReference type="GO" id="GO:0016787">
    <property type="term" value="F:hydrolase activity"/>
    <property type="evidence" value="ECO:0007669"/>
    <property type="project" value="UniProtKB-KW"/>
</dbReference>
<feature type="signal peptide" evidence="2">
    <location>
        <begin position="1"/>
        <end position="24"/>
    </location>
</feature>
<feature type="chain" id="PRO_5043533044" evidence="2">
    <location>
        <begin position="25"/>
        <end position="298"/>
    </location>
</feature>
<organism evidence="4 5">
    <name type="scientific">Elongatibacter sediminis</name>
    <dbReference type="NCBI Taxonomy" id="3119006"/>
    <lineage>
        <taxon>Bacteria</taxon>
        <taxon>Pseudomonadati</taxon>
        <taxon>Pseudomonadota</taxon>
        <taxon>Gammaproteobacteria</taxon>
        <taxon>Chromatiales</taxon>
        <taxon>Wenzhouxiangellaceae</taxon>
        <taxon>Elongatibacter</taxon>
    </lineage>
</organism>
<reference evidence="4 5" key="1">
    <citation type="submission" date="2024-02" db="EMBL/GenBank/DDBJ databases">
        <title>A novel Wenzhouxiangellaceae bacterium, isolated from coastal sediments.</title>
        <authorList>
            <person name="Du Z.-J."/>
            <person name="Ye Y.-Q."/>
            <person name="Zhang X.-Y."/>
        </authorList>
    </citation>
    <scope>NUCLEOTIDE SEQUENCE [LARGE SCALE GENOMIC DNA]</scope>
    <source>
        <strain evidence="4 5">CH-27</strain>
    </source>
</reference>
<proteinExistence type="predicted"/>
<keyword evidence="2" id="KW-0732">Signal</keyword>
<keyword evidence="5" id="KW-1185">Reference proteome</keyword>
<accession>A0AAW9R6Z4</accession>
<keyword evidence="1 4" id="KW-0378">Hydrolase</keyword>
<name>A0AAW9R6Z4_9GAMM</name>
<dbReference type="InterPro" id="IPR050300">
    <property type="entry name" value="GDXG_lipolytic_enzyme"/>
</dbReference>
<evidence type="ECO:0000256" key="1">
    <source>
        <dbReference type="ARBA" id="ARBA00022801"/>
    </source>
</evidence>
<gene>
    <name evidence="4" type="ORF">V3330_10615</name>
</gene>
<dbReference type="InterPro" id="IPR049492">
    <property type="entry name" value="BD-FAE-like_dom"/>
</dbReference>
<dbReference type="Pfam" id="PF20434">
    <property type="entry name" value="BD-FAE"/>
    <property type="match status" value="1"/>
</dbReference>
<sequence length="298" mass="32216">MKLSIPRICLITLTCCLVSTPMSAEEKPELAGVPELLAMPEPPADARFPYGDDPLQFADLRLPEGEGPFPVAVLVHGGCWLAEYDIKHLGAMADDLTRHGIATWTLEFRRIGNEGGGWPGTFLDVANGADRLRDIAEDYPLDLDRVVIAGHSAGGHLALWLAARHKLPPDSPLYLPDPLQARGVIGLAPAADLELTHRNQTCSGAAERLVGGTPEEYPLRYQHGSASELLPLGLEQLIINGAHDEGWLIVSRAYQEKARAAGEEVPIIVPPDAGHFELVMPTSTTFPVVREAIVKMAQ</sequence>
<dbReference type="Proteomes" id="UP001359886">
    <property type="component" value="Unassembled WGS sequence"/>
</dbReference>
<dbReference type="InterPro" id="IPR029058">
    <property type="entry name" value="AB_hydrolase_fold"/>
</dbReference>
<evidence type="ECO:0000313" key="4">
    <source>
        <dbReference type="EMBL" id="MEJ8568079.1"/>
    </source>
</evidence>
<protein>
    <submittedName>
        <fullName evidence="4">Alpha/beta hydrolase</fullName>
    </submittedName>
</protein>
<dbReference type="PANTHER" id="PTHR48081">
    <property type="entry name" value="AB HYDROLASE SUPERFAMILY PROTEIN C4A8.06C"/>
    <property type="match status" value="1"/>
</dbReference>
<dbReference type="AlphaFoldDB" id="A0AAW9R6Z4"/>
<evidence type="ECO:0000259" key="3">
    <source>
        <dbReference type="Pfam" id="PF20434"/>
    </source>
</evidence>
<evidence type="ECO:0000313" key="5">
    <source>
        <dbReference type="Proteomes" id="UP001359886"/>
    </source>
</evidence>